<dbReference type="EMBL" id="CP038437">
    <property type="protein sequence ID" value="QEM81439.1"/>
    <property type="molecule type" value="Genomic_DNA"/>
</dbReference>
<dbReference type="KEGG" id="hbh:E4T21_07695"/>
<dbReference type="PANTHER" id="PTHR11493:SF54">
    <property type="entry name" value="ANAEROBIC SULFITE REDUCTASE SUBUNIT C"/>
    <property type="match status" value="1"/>
</dbReference>
<keyword evidence="1" id="KW-0004">4Fe-4S</keyword>
<dbReference type="OrthoDB" id="7459360at2"/>
<proteinExistence type="predicted"/>
<dbReference type="GO" id="GO:0050311">
    <property type="term" value="F:sulfite reductase (ferredoxin) activity"/>
    <property type="evidence" value="ECO:0007669"/>
    <property type="project" value="TreeGrafter"/>
</dbReference>
<evidence type="ECO:0000256" key="1">
    <source>
        <dbReference type="ARBA" id="ARBA00022485"/>
    </source>
</evidence>
<keyword evidence="4" id="KW-0411">Iron-sulfur</keyword>
<keyword evidence="7" id="KW-1185">Reference proteome</keyword>
<evidence type="ECO:0000313" key="6">
    <source>
        <dbReference type="EMBL" id="QEM81439.1"/>
    </source>
</evidence>
<sequence>MAVEQPRIKGWCPGAWRPMPTGDGLLVRIRPPLGQLTRIQMLALCEAAERFGSGLIELTNRANLQLRGVSEAVWRSLMAFLVEHALVDPDPRCERLPPLLLAPDWQAGDATHEVARLLSARRDELPELPGKIGFAIDASGCPLLSEVSADFRLEQSAAGTLLVRADGYDLGTPVPSVDAAVEQLIRLAHWFVESGGRDAGRMCRHDAPLPSWALATQAPARARDGLALGSLVQEKQAQGMLLGLPFGRVAASVLRTALEPESVTSVRVTPWRRLLIIGAPAMPVAGLLHDNRDPRLSMDACPGSPYCEQASVATLGLAEGISRLAQGTLHVSGCSKGCARRQAAEVSLVGRGGRYDVVLNGRADGTPDMTGLSESDVIAYLKNRLEF</sequence>
<organism evidence="6 7">
    <name type="scientific">Halomonas binhaiensis</name>
    <dbReference type="NCBI Taxonomy" id="2562282"/>
    <lineage>
        <taxon>Bacteria</taxon>
        <taxon>Pseudomonadati</taxon>
        <taxon>Pseudomonadota</taxon>
        <taxon>Gammaproteobacteria</taxon>
        <taxon>Oceanospirillales</taxon>
        <taxon>Halomonadaceae</taxon>
        <taxon>Halomonas</taxon>
    </lineage>
</organism>
<dbReference type="InterPro" id="IPR005117">
    <property type="entry name" value="NiRdtase/SiRdtase_haem-b_fer"/>
</dbReference>
<dbReference type="RefSeq" id="WP_149284450.1">
    <property type="nucleotide sequence ID" value="NZ_CP038437.2"/>
</dbReference>
<dbReference type="GO" id="GO:0016002">
    <property type="term" value="F:sulfite reductase activity"/>
    <property type="evidence" value="ECO:0007669"/>
    <property type="project" value="TreeGrafter"/>
</dbReference>
<dbReference type="AlphaFoldDB" id="A0A5C1NI75"/>
<reference evidence="6" key="1">
    <citation type="submission" date="2021-02" db="EMBL/GenBank/DDBJ databases">
        <title>Strain Y2R2, a novel species of the genus Halomonas.</title>
        <authorList>
            <person name="Huang H."/>
        </authorList>
    </citation>
    <scope>NUCLEOTIDE SEQUENCE</scope>
    <source>
        <strain evidence="6">Y2R2</strain>
    </source>
</reference>
<dbReference type="Proteomes" id="UP000324285">
    <property type="component" value="Chromosome"/>
</dbReference>
<evidence type="ECO:0000256" key="3">
    <source>
        <dbReference type="ARBA" id="ARBA00023004"/>
    </source>
</evidence>
<evidence type="ECO:0000256" key="2">
    <source>
        <dbReference type="ARBA" id="ARBA00022723"/>
    </source>
</evidence>
<dbReference type="SUPFAM" id="SSF56014">
    <property type="entry name" value="Nitrite and sulphite reductase 4Fe-4S domain-like"/>
    <property type="match status" value="1"/>
</dbReference>
<dbReference type="InterPro" id="IPR036136">
    <property type="entry name" value="Nit/Sulf_reduc_fer-like_dom_sf"/>
</dbReference>
<dbReference type="GO" id="GO:0046872">
    <property type="term" value="F:metal ion binding"/>
    <property type="evidence" value="ECO:0007669"/>
    <property type="project" value="UniProtKB-KW"/>
</dbReference>
<gene>
    <name evidence="6" type="ORF">E4T21_07695</name>
</gene>
<dbReference type="SUPFAM" id="SSF55124">
    <property type="entry name" value="Nitrite/Sulfite reductase N-terminal domain-like"/>
    <property type="match status" value="1"/>
</dbReference>
<dbReference type="Gene3D" id="3.90.480.20">
    <property type="match status" value="1"/>
</dbReference>
<dbReference type="Gene3D" id="3.30.413.10">
    <property type="entry name" value="Sulfite Reductase Hemoprotein, domain 1"/>
    <property type="match status" value="1"/>
</dbReference>
<accession>A0A5C1NI75</accession>
<dbReference type="PANTHER" id="PTHR11493">
    <property type="entry name" value="SULFITE REDUCTASE [NADPH] SUBUNIT BETA-RELATED"/>
    <property type="match status" value="1"/>
</dbReference>
<evidence type="ECO:0000313" key="7">
    <source>
        <dbReference type="Proteomes" id="UP000324285"/>
    </source>
</evidence>
<keyword evidence="2" id="KW-0479">Metal-binding</keyword>
<dbReference type="GO" id="GO:0020037">
    <property type="term" value="F:heme binding"/>
    <property type="evidence" value="ECO:0007669"/>
    <property type="project" value="InterPro"/>
</dbReference>
<dbReference type="GO" id="GO:0009337">
    <property type="term" value="C:sulfite reductase complex (NADPH)"/>
    <property type="evidence" value="ECO:0007669"/>
    <property type="project" value="TreeGrafter"/>
</dbReference>
<dbReference type="InterPro" id="IPR045169">
    <property type="entry name" value="NO2/SO3_Rdtase_4Fe4S_prot"/>
</dbReference>
<dbReference type="GO" id="GO:0000103">
    <property type="term" value="P:sulfate assimilation"/>
    <property type="evidence" value="ECO:0007669"/>
    <property type="project" value="TreeGrafter"/>
</dbReference>
<dbReference type="GO" id="GO:0051539">
    <property type="term" value="F:4 iron, 4 sulfur cluster binding"/>
    <property type="evidence" value="ECO:0007669"/>
    <property type="project" value="UniProtKB-KW"/>
</dbReference>
<dbReference type="InterPro" id="IPR045854">
    <property type="entry name" value="NO2/SO3_Rdtase_4Fe4S_sf"/>
</dbReference>
<name>A0A5C1NI75_9GAMM</name>
<evidence type="ECO:0000256" key="4">
    <source>
        <dbReference type="ARBA" id="ARBA00023014"/>
    </source>
</evidence>
<protein>
    <submittedName>
        <fullName evidence="6">Cobalamin biosynthesis protein CobG</fullName>
    </submittedName>
</protein>
<evidence type="ECO:0000259" key="5">
    <source>
        <dbReference type="Pfam" id="PF03460"/>
    </source>
</evidence>
<dbReference type="Pfam" id="PF03460">
    <property type="entry name" value="NIR_SIR_ferr"/>
    <property type="match status" value="1"/>
</dbReference>
<feature type="domain" description="Nitrite/Sulfite reductase ferredoxin-like" evidence="5">
    <location>
        <begin position="18"/>
        <end position="78"/>
    </location>
</feature>
<keyword evidence="3" id="KW-0408">Iron</keyword>